<feature type="non-terminal residue" evidence="2">
    <location>
        <position position="1"/>
    </location>
</feature>
<proteinExistence type="predicted"/>
<feature type="compositionally biased region" description="Basic residues" evidence="1">
    <location>
        <begin position="587"/>
        <end position="601"/>
    </location>
</feature>
<reference evidence="2" key="1">
    <citation type="submission" date="2022-03" db="EMBL/GenBank/DDBJ databases">
        <authorList>
            <person name="Martin H S."/>
        </authorList>
    </citation>
    <scope>NUCLEOTIDE SEQUENCE</scope>
</reference>
<evidence type="ECO:0000313" key="3">
    <source>
        <dbReference type="Proteomes" id="UP000837857"/>
    </source>
</evidence>
<feature type="compositionally biased region" description="Basic and acidic residues" evidence="1">
    <location>
        <begin position="488"/>
        <end position="511"/>
    </location>
</feature>
<keyword evidence="3" id="KW-1185">Reference proteome</keyword>
<accession>A0ABN8I4I1</accession>
<feature type="region of interest" description="Disordered" evidence="1">
    <location>
        <begin position="582"/>
        <end position="632"/>
    </location>
</feature>
<dbReference type="EMBL" id="OW152830">
    <property type="protein sequence ID" value="CAH2048701.1"/>
    <property type="molecule type" value="Genomic_DNA"/>
</dbReference>
<sequence>MNYRLVLFTVFTSILEYYSIRCDVVSDILTYYNGDIVRSFQKQWENSRKSYENALKIAIIENFGKKSMNTIERRIENACKLSNGFYVYDNVVHVIFHDIHLKEMPHIKYSELYFPLANNVLSLQTELSKIILETKYNLMRNNSEVLFAGSNLDTYKNSPFVLQQVQTNGNLAIVAEDCKLSGFTIASLSGVLGHDTFRISNCKFTVEISAEGLGSPPVIAPYFSDEQSKEFYLNSLISNQIRKELMGKLQAAMFTYVNTSIFENDLIKYRNEQNEIFKKTSKLIKDVIRNANKEKIKTNKAAHDLRSLDIVWNETNHKCKTTRAIKLKDIVLDGFDSVYSPHIGGPYKLQKVGIAETLRYNTLKVRGKIFFEQDDFRSEHDFSMDLLDVTVNIDMNVEDTSQGFNSNSYVFWRDTVFSITNIENVDQRVLAESLITGYLINETPKYVSSILLKSTYPEKSKQTETEETNDKKGRNVEIDPSVNTEEAELSKNEENRDLSLPDNDGNLKEQENEAQTEDESTLKGSDIEKGEPMGVEVNIAFMDRMPSDENVQEAEPDPLLKNDDRLGIASTYADELLKNSYEDDRRRNKKRSNKKYKRYSKHRQDMLRTKKGMKKILKKRMHSPINMSENDI</sequence>
<name>A0ABN8I4I1_9NEOP</name>
<feature type="compositionally biased region" description="Basic residues" evidence="1">
    <location>
        <begin position="609"/>
        <end position="622"/>
    </location>
</feature>
<feature type="region of interest" description="Disordered" evidence="1">
    <location>
        <begin position="457"/>
        <end position="532"/>
    </location>
</feature>
<feature type="compositionally biased region" description="Basic and acidic residues" evidence="1">
    <location>
        <begin position="457"/>
        <end position="477"/>
    </location>
</feature>
<organism evidence="2 3">
    <name type="scientific">Iphiclides podalirius</name>
    <name type="common">scarce swallowtail</name>
    <dbReference type="NCBI Taxonomy" id="110791"/>
    <lineage>
        <taxon>Eukaryota</taxon>
        <taxon>Metazoa</taxon>
        <taxon>Ecdysozoa</taxon>
        <taxon>Arthropoda</taxon>
        <taxon>Hexapoda</taxon>
        <taxon>Insecta</taxon>
        <taxon>Pterygota</taxon>
        <taxon>Neoptera</taxon>
        <taxon>Endopterygota</taxon>
        <taxon>Lepidoptera</taxon>
        <taxon>Glossata</taxon>
        <taxon>Ditrysia</taxon>
        <taxon>Papilionoidea</taxon>
        <taxon>Papilionidae</taxon>
        <taxon>Papilioninae</taxon>
        <taxon>Iphiclides</taxon>
    </lineage>
</organism>
<evidence type="ECO:0000256" key="1">
    <source>
        <dbReference type="SAM" id="MobiDB-lite"/>
    </source>
</evidence>
<gene>
    <name evidence="2" type="ORF">IPOD504_LOCUS6300</name>
</gene>
<protein>
    <submittedName>
        <fullName evidence="2">Uncharacterized protein</fullName>
    </submittedName>
</protein>
<evidence type="ECO:0000313" key="2">
    <source>
        <dbReference type="EMBL" id="CAH2048701.1"/>
    </source>
</evidence>
<dbReference type="Proteomes" id="UP000837857">
    <property type="component" value="Chromosome 18"/>
</dbReference>